<keyword evidence="8 9" id="KW-0012">Acyltransferase</keyword>
<dbReference type="SUPFAM" id="SSF69593">
    <property type="entry name" value="Glycerol-3-phosphate (1)-acyltransferase"/>
    <property type="match status" value="1"/>
</dbReference>
<dbReference type="Proteomes" id="UP000018857">
    <property type="component" value="Unassembled WGS sequence"/>
</dbReference>
<evidence type="ECO:0000256" key="10">
    <source>
        <dbReference type="SAM" id="Phobius"/>
    </source>
</evidence>
<dbReference type="SMART" id="SM00563">
    <property type="entry name" value="PlsC"/>
    <property type="match status" value="1"/>
</dbReference>
<reference evidence="12 13" key="1">
    <citation type="journal article" date="2014" name="Genome Announc.">
        <title>Draft Genome Sequence of Marinomonas sp. Strain D104, a Polycyclic Aromatic Hydrocarbon-Degrading Bacterium from the Deep-Sea Sediment of the Arctic Ocean.</title>
        <authorList>
            <person name="Dong C."/>
            <person name="Bai X."/>
            <person name="Lai Q."/>
            <person name="Xie Y."/>
            <person name="Chen X."/>
            <person name="Shao Z."/>
        </authorList>
    </citation>
    <scope>NUCLEOTIDE SEQUENCE [LARGE SCALE GENOMIC DNA]</scope>
    <source>
        <strain evidence="12 13">D104</strain>
    </source>
</reference>
<dbReference type="CDD" id="cd07989">
    <property type="entry name" value="LPLAT_AGPAT-like"/>
    <property type="match status" value="1"/>
</dbReference>
<keyword evidence="10" id="KW-0812">Transmembrane</keyword>
<dbReference type="InterPro" id="IPR004552">
    <property type="entry name" value="AGP_acyltrans"/>
</dbReference>
<comment type="pathway">
    <text evidence="2">Phospholipid metabolism; CDP-diacylglycerol biosynthesis; CDP-diacylglycerol from sn-glycerol 3-phosphate: step 2/3.</text>
</comment>
<evidence type="ECO:0000256" key="1">
    <source>
        <dbReference type="ARBA" id="ARBA00001141"/>
    </source>
</evidence>
<evidence type="ECO:0000256" key="6">
    <source>
        <dbReference type="ARBA" id="ARBA00016139"/>
    </source>
</evidence>
<keyword evidence="9" id="KW-0444">Lipid biosynthesis</keyword>
<accession>W1RN61</accession>
<dbReference type="GO" id="GO:0006654">
    <property type="term" value="P:phosphatidic acid biosynthetic process"/>
    <property type="evidence" value="ECO:0007669"/>
    <property type="project" value="TreeGrafter"/>
</dbReference>
<gene>
    <name evidence="12" type="ORF">D104_18160</name>
</gene>
<proteinExistence type="inferred from homology"/>
<evidence type="ECO:0000256" key="7">
    <source>
        <dbReference type="ARBA" id="ARBA00022679"/>
    </source>
</evidence>
<dbReference type="GO" id="GO:0016024">
    <property type="term" value="P:CDP-diacylglycerol biosynthetic process"/>
    <property type="evidence" value="ECO:0007669"/>
    <property type="project" value="UniProtKB-UniPathway"/>
</dbReference>
<dbReference type="PATRIC" id="fig|1208321.3.peg.3600"/>
<dbReference type="PANTHER" id="PTHR10434">
    <property type="entry name" value="1-ACYL-SN-GLYCEROL-3-PHOSPHATE ACYLTRANSFERASE"/>
    <property type="match status" value="1"/>
</dbReference>
<evidence type="ECO:0000256" key="9">
    <source>
        <dbReference type="RuleBase" id="RU361267"/>
    </source>
</evidence>
<comment type="pathway">
    <text evidence="3">Lipid metabolism.</text>
</comment>
<sequence>MLFIVRIVLLLVLIVSVTLFGIAFCLLNLGSKNRVYHISRVLAQVSRLFGLSVERRIAPESADSPQAVYVANHQNNFDLFTLSAVVPKAMVTVGKSSLRWIPFFGALYWASGNILINRNNRVQAIATIDQVVESMKQTGLSIWMFPEGTRSRGRGWLPFKLGAFHAAVQAGVPIVPIICSTTHQQVKMNRWNNGEVIVEMLAPIDTTGLQESDIIALMETCQKQMHDSQRRLDEELAQRLFTANR</sequence>
<keyword evidence="10" id="KW-0472">Membrane</keyword>
<name>W1RN61_9GAMM</name>
<evidence type="ECO:0000259" key="11">
    <source>
        <dbReference type="SMART" id="SM00563"/>
    </source>
</evidence>
<evidence type="ECO:0000256" key="4">
    <source>
        <dbReference type="ARBA" id="ARBA00008655"/>
    </source>
</evidence>
<dbReference type="RefSeq" id="WP_024025648.1">
    <property type="nucleotide sequence ID" value="NZ_AYOZ01000062.1"/>
</dbReference>
<comment type="domain">
    <text evidence="9">The HXXXXD motif is essential for acyltransferase activity and may constitute the binding site for the phosphate moiety of the glycerol-3-phosphate.</text>
</comment>
<dbReference type="GO" id="GO:0003841">
    <property type="term" value="F:1-acylglycerol-3-phosphate O-acyltransferase activity"/>
    <property type="evidence" value="ECO:0007669"/>
    <property type="project" value="UniProtKB-UniRule"/>
</dbReference>
<dbReference type="OrthoDB" id="5290997at2"/>
<protein>
    <recommendedName>
        <fullName evidence="6 9">1-acyl-sn-glycerol-3-phosphate acyltransferase</fullName>
        <ecNumber evidence="5 9">2.3.1.51</ecNumber>
    </recommendedName>
</protein>
<keyword evidence="9" id="KW-1208">Phospholipid metabolism</keyword>
<dbReference type="UniPathway" id="UPA00557">
    <property type="reaction ID" value="UER00613"/>
</dbReference>
<dbReference type="AlphaFoldDB" id="W1RN61"/>
<keyword evidence="9" id="KW-0594">Phospholipid biosynthesis</keyword>
<keyword evidence="13" id="KW-1185">Reference proteome</keyword>
<comment type="similarity">
    <text evidence="4 9">Belongs to the 1-acyl-sn-glycerol-3-phosphate acyltransferase family.</text>
</comment>
<dbReference type="EMBL" id="AYOZ01000062">
    <property type="protein sequence ID" value="ETI57786.1"/>
    <property type="molecule type" value="Genomic_DNA"/>
</dbReference>
<feature type="domain" description="Phospholipid/glycerol acyltransferase" evidence="11">
    <location>
        <begin position="67"/>
        <end position="182"/>
    </location>
</feature>
<evidence type="ECO:0000256" key="3">
    <source>
        <dbReference type="ARBA" id="ARBA00005189"/>
    </source>
</evidence>
<dbReference type="NCBIfam" id="TIGR00530">
    <property type="entry name" value="AGP_acyltrn"/>
    <property type="match status" value="1"/>
</dbReference>
<keyword evidence="9" id="KW-0443">Lipid metabolism</keyword>
<dbReference type="EC" id="2.3.1.51" evidence="5 9"/>
<evidence type="ECO:0000256" key="2">
    <source>
        <dbReference type="ARBA" id="ARBA00004728"/>
    </source>
</evidence>
<keyword evidence="7 9" id="KW-0808">Transferase</keyword>
<dbReference type="Pfam" id="PF01553">
    <property type="entry name" value="Acyltransferase"/>
    <property type="match status" value="1"/>
</dbReference>
<organism evidence="12 13">
    <name type="scientific">Marinomonas profundimaris</name>
    <dbReference type="NCBI Taxonomy" id="1208321"/>
    <lineage>
        <taxon>Bacteria</taxon>
        <taxon>Pseudomonadati</taxon>
        <taxon>Pseudomonadota</taxon>
        <taxon>Gammaproteobacteria</taxon>
        <taxon>Oceanospirillales</taxon>
        <taxon>Oceanospirillaceae</taxon>
        <taxon>Marinomonas</taxon>
    </lineage>
</organism>
<evidence type="ECO:0000256" key="8">
    <source>
        <dbReference type="ARBA" id="ARBA00023315"/>
    </source>
</evidence>
<comment type="catalytic activity">
    <reaction evidence="1 9">
        <text>a 1-acyl-sn-glycero-3-phosphate + an acyl-CoA = a 1,2-diacyl-sn-glycero-3-phosphate + CoA</text>
        <dbReference type="Rhea" id="RHEA:19709"/>
        <dbReference type="ChEBI" id="CHEBI:57287"/>
        <dbReference type="ChEBI" id="CHEBI:57970"/>
        <dbReference type="ChEBI" id="CHEBI:58342"/>
        <dbReference type="ChEBI" id="CHEBI:58608"/>
        <dbReference type="EC" id="2.3.1.51"/>
    </reaction>
</comment>
<keyword evidence="10" id="KW-1133">Transmembrane helix</keyword>
<dbReference type="GO" id="GO:0005886">
    <property type="term" value="C:plasma membrane"/>
    <property type="evidence" value="ECO:0007669"/>
    <property type="project" value="TreeGrafter"/>
</dbReference>
<dbReference type="STRING" id="1208321.D104_18160"/>
<dbReference type="PANTHER" id="PTHR10434:SF11">
    <property type="entry name" value="1-ACYL-SN-GLYCEROL-3-PHOSPHATE ACYLTRANSFERASE"/>
    <property type="match status" value="1"/>
</dbReference>
<dbReference type="InterPro" id="IPR002123">
    <property type="entry name" value="Plipid/glycerol_acylTrfase"/>
</dbReference>
<feature type="transmembrane region" description="Helical" evidence="10">
    <location>
        <begin position="6"/>
        <end position="30"/>
    </location>
</feature>
<evidence type="ECO:0000313" key="12">
    <source>
        <dbReference type="EMBL" id="ETI57786.1"/>
    </source>
</evidence>
<dbReference type="eggNOG" id="COG0204">
    <property type="taxonomic scope" value="Bacteria"/>
</dbReference>
<evidence type="ECO:0000313" key="13">
    <source>
        <dbReference type="Proteomes" id="UP000018857"/>
    </source>
</evidence>
<comment type="caution">
    <text evidence="12">The sequence shown here is derived from an EMBL/GenBank/DDBJ whole genome shotgun (WGS) entry which is preliminary data.</text>
</comment>
<evidence type="ECO:0000256" key="5">
    <source>
        <dbReference type="ARBA" id="ARBA00013211"/>
    </source>
</evidence>